<keyword evidence="2" id="KW-0812">Transmembrane</keyword>
<dbReference type="Proteomes" id="UP000600365">
    <property type="component" value="Unassembled WGS sequence"/>
</dbReference>
<evidence type="ECO:0000313" key="3">
    <source>
        <dbReference type="EMBL" id="GGN52094.1"/>
    </source>
</evidence>
<evidence type="ECO:0000256" key="2">
    <source>
        <dbReference type="SAM" id="Phobius"/>
    </source>
</evidence>
<feature type="transmembrane region" description="Helical" evidence="2">
    <location>
        <begin position="57"/>
        <end position="75"/>
    </location>
</feature>
<evidence type="ECO:0000313" key="4">
    <source>
        <dbReference type="Proteomes" id="UP000600365"/>
    </source>
</evidence>
<keyword evidence="4" id="KW-1185">Reference proteome</keyword>
<gene>
    <name evidence="3" type="ORF">GCM10011579_008700</name>
</gene>
<keyword evidence="2" id="KW-1133">Transmembrane helix</keyword>
<dbReference type="AlphaFoldDB" id="A0A917XSL8"/>
<dbReference type="EMBL" id="BMMM01000001">
    <property type="protein sequence ID" value="GGN52094.1"/>
    <property type="molecule type" value="Genomic_DNA"/>
</dbReference>
<protein>
    <submittedName>
        <fullName evidence="3">Uncharacterized protein</fullName>
    </submittedName>
</protein>
<evidence type="ECO:0000256" key="1">
    <source>
        <dbReference type="SAM" id="MobiDB-lite"/>
    </source>
</evidence>
<reference evidence="3 4" key="1">
    <citation type="journal article" date="2014" name="Int. J. Syst. Evol. Microbiol.">
        <title>Complete genome sequence of Corynebacterium casei LMG S-19264T (=DSM 44701T), isolated from a smear-ripened cheese.</title>
        <authorList>
            <consortium name="US DOE Joint Genome Institute (JGI-PGF)"/>
            <person name="Walter F."/>
            <person name="Albersmeier A."/>
            <person name="Kalinowski J."/>
            <person name="Ruckert C."/>
        </authorList>
    </citation>
    <scope>NUCLEOTIDE SEQUENCE [LARGE SCALE GENOMIC DNA]</scope>
    <source>
        <strain evidence="3 4">CGMCC 4.7111</strain>
    </source>
</reference>
<comment type="caution">
    <text evidence="3">The sequence shown here is derived from an EMBL/GenBank/DDBJ whole genome shotgun (WGS) entry which is preliminary data.</text>
</comment>
<name>A0A917XSL8_9ACTN</name>
<sequence length="96" mass="9693">MLSDTTPSCPPPDRTPTPQAITPDTPARFGTAQAIPAVFFPAMGTVLLMTGTPMRDIFLLLGGCGAIAAAVVLTVSSGRRRAASLAAAVLRAAAGK</sequence>
<keyword evidence="2" id="KW-0472">Membrane</keyword>
<accession>A0A917XSL8</accession>
<proteinExistence type="predicted"/>
<feature type="region of interest" description="Disordered" evidence="1">
    <location>
        <begin position="1"/>
        <end position="25"/>
    </location>
</feature>
<dbReference type="RefSeq" id="WP_189184441.1">
    <property type="nucleotide sequence ID" value="NZ_BMMM01000001.1"/>
</dbReference>
<organism evidence="3 4">
    <name type="scientific">Streptomyces albiflavescens</name>
    <dbReference type="NCBI Taxonomy" id="1623582"/>
    <lineage>
        <taxon>Bacteria</taxon>
        <taxon>Bacillati</taxon>
        <taxon>Actinomycetota</taxon>
        <taxon>Actinomycetes</taxon>
        <taxon>Kitasatosporales</taxon>
        <taxon>Streptomycetaceae</taxon>
        <taxon>Streptomyces</taxon>
    </lineage>
</organism>